<dbReference type="Gene3D" id="2.160.20.20">
    <property type="match status" value="1"/>
</dbReference>
<evidence type="ECO:0000313" key="2">
    <source>
        <dbReference type="Proteomes" id="UP000789359"/>
    </source>
</evidence>
<gene>
    <name evidence="1" type="ORF">LMG8286_01771</name>
</gene>
<evidence type="ECO:0008006" key="3">
    <source>
        <dbReference type="Google" id="ProtNLM"/>
    </source>
</evidence>
<accession>A0ABM8Q8Q5</accession>
<evidence type="ECO:0000313" key="1">
    <source>
        <dbReference type="EMBL" id="CAD7289341.1"/>
    </source>
</evidence>
<keyword evidence="2" id="KW-1185">Reference proteome</keyword>
<protein>
    <recommendedName>
        <fullName evidence="3">Autotransporter domain-containing protein</fullName>
    </recommendedName>
</protein>
<sequence>MLQGHPVTHALGDTAVNNNAENANYKGKTTTEIVKMNENLPDYMDLTRPSTLSQPDWDTREYKATEGIELTNTKLHIGKHAEVSANITANNNSEVIFGGDKIKHYIDKFDADNTTGDGFTHHQEITSEVLSEKNRGDDTIKFNGAITADSSTITSNIVNFNPSSIDLKNNSTLNVTNLNIDKDPTNIEKDDTSRIKAENFTLSNVKDFNIDKITKNSEITNTILKNATANGSDLNTNLTLKKSTLTLSDKFTLKDKLDIINSTINTNEINAENKTTTINISNGTLKGETFKAINSTIDIKNSLSGLDVKNIDAKNNSKINIDSFKMTNSHSLSTDNSSYLNFNTLSYDANNQADTKEINANVKISNMLHIQNVGTMIKDGKKEMDFKQILELSNDMVIKVDFSSILKKDEIEQEKEYEILSANTLRNNNVKFSAIDPEGLFAKFEIKDNKLYAKFSEKNLKDIGELSKASGLVGYKNKKILSILSNSSTNDQSIIENAARTGDFTEIKERVAKIDSDFKTIADNALIINTTALFANNNMINTRLSQLTYLRASADMSGIKLAGLESDATPSLKLVLDAMEAQRHKNNFWANINGGYFNEKSTNGDLKFYGANFGYDQAIEGTELTLGAMMGFGKSKYEAKNFKDDSKIYNFGAYSFYNGESFEVQNNLNFAFIRGDRYIASAQKAKVKSTGILSSNYLKYKIELKNDGDFSHTIKPVFALELGANGISGFNNGEYKQKDFNNFNAAVGVGVEYAIASKTSAYSAQLLAKQNIYHSKNKPL</sequence>
<dbReference type="SUPFAM" id="SSF103515">
    <property type="entry name" value="Autotransporter"/>
    <property type="match status" value="1"/>
</dbReference>
<organism evidence="1 2">
    <name type="scientific">Campylobacter suis</name>
    <dbReference type="NCBI Taxonomy" id="2790657"/>
    <lineage>
        <taxon>Bacteria</taxon>
        <taxon>Pseudomonadati</taxon>
        <taxon>Campylobacterota</taxon>
        <taxon>Epsilonproteobacteria</taxon>
        <taxon>Campylobacterales</taxon>
        <taxon>Campylobacteraceae</taxon>
        <taxon>Campylobacter</taxon>
    </lineage>
</organism>
<comment type="caution">
    <text evidence="1">The sequence shown here is derived from an EMBL/GenBank/DDBJ whole genome shotgun (WGS) entry which is preliminary data.</text>
</comment>
<dbReference type="InterPro" id="IPR012332">
    <property type="entry name" value="Autotransporter_pectin_lyase_C"/>
</dbReference>
<dbReference type="Gene3D" id="2.40.128.130">
    <property type="entry name" value="Autotransporter beta-domain"/>
    <property type="match status" value="1"/>
</dbReference>
<dbReference type="EMBL" id="CAJHOE010000008">
    <property type="protein sequence ID" value="CAD7289341.1"/>
    <property type="molecule type" value="Genomic_DNA"/>
</dbReference>
<proteinExistence type="predicted"/>
<reference evidence="1 2" key="1">
    <citation type="submission" date="2020-11" db="EMBL/GenBank/DDBJ databases">
        <authorList>
            <person name="Peeters C."/>
        </authorList>
    </citation>
    <scope>NUCLEOTIDE SEQUENCE [LARGE SCALE GENOMIC DNA]</scope>
    <source>
        <strain evidence="1 2">LMG 8286</strain>
    </source>
</reference>
<dbReference type="InterPro" id="IPR036709">
    <property type="entry name" value="Autotransporte_beta_dom_sf"/>
</dbReference>
<dbReference type="Proteomes" id="UP000789359">
    <property type="component" value="Unassembled WGS sequence"/>
</dbReference>
<name>A0ABM8Q8Q5_9BACT</name>